<dbReference type="GeneID" id="109475464"/>
<accession>A0A6P4YQA2</accession>
<organism evidence="3 4">
    <name type="scientific">Branchiostoma belcheri</name>
    <name type="common">Amphioxus</name>
    <dbReference type="NCBI Taxonomy" id="7741"/>
    <lineage>
        <taxon>Eukaryota</taxon>
        <taxon>Metazoa</taxon>
        <taxon>Chordata</taxon>
        <taxon>Cephalochordata</taxon>
        <taxon>Leptocardii</taxon>
        <taxon>Amphioxiformes</taxon>
        <taxon>Branchiostomatidae</taxon>
        <taxon>Branchiostoma</taxon>
    </lineage>
</organism>
<dbReference type="AlphaFoldDB" id="A0A6P4YQA2"/>
<name>A0A6P4YQA2_BRABE</name>
<gene>
    <name evidence="4" type="primary">LOC109475464</name>
</gene>
<keyword evidence="3" id="KW-1185">Reference proteome</keyword>
<feature type="region of interest" description="Disordered" evidence="1">
    <location>
        <begin position="21"/>
        <end position="50"/>
    </location>
</feature>
<reference evidence="4" key="1">
    <citation type="submission" date="2025-08" db="UniProtKB">
        <authorList>
            <consortium name="RefSeq"/>
        </authorList>
    </citation>
    <scope>IDENTIFICATION</scope>
    <source>
        <tissue evidence="4">Gonad</tissue>
    </source>
</reference>
<evidence type="ECO:0000256" key="2">
    <source>
        <dbReference type="SAM" id="SignalP"/>
    </source>
</evidence>
<sequence length="108" mass="11899">MASRLALALLLGLVIAVLPGEARDDTGSGNSGELLGTESDKPALLDQEGDISRSKRTWTLPEARKCRNQPCCMRRCAGDFYPFTIGIYHRKGGGRGNHRGCWCYRLPF</sequence>
<proteinExistence type="predicted"/>
<evidence type="ECO:0000256" key="1">
    <source>
        <dbReference type="SAM" id="MobiDB-lite"/>
    </source>
</evidence>
<feature type="signal peptide" evidence="2">
    <location>
        <begin position="1"/>
        <end position="22"/>
    </location>
</feature>
<keyword evidence="2" id="KW-0732">Signal</keyword>
<evidence type="ECO:0000313" key="4">
    <source>
        <dbReference type="RefSeq" id="XP_019631635.1"/>
    </source>
</evidence>
<evidence type="ECO:0000313" key="3">
    <source>
        <dbReference type="Proteomes" id="UP000515135"/>
    </source>
</evidence>
<dbReference type="OrthoDB" id="10030671at2759"/>
<protein>
    <submittedName>
        <fullName evidence="4">Uncharacterized protein LOC109475464</fullName>
    </submittedName>
</protein>
<dbReference type="Proteomes" id="UP000515135">
    <property type="component" value="Unplaced"/>
</dbReference>
<dbReference type="KEGG" id="bbel:109475464"/>
<feature type="chain" id="PRO_5028349711" evidence="2">
    <location>
        <begin position="23"/>
        <end position="108"/>
    </location>
</feature>
<dbReference type="RefSeq" id="XP_019631635.1">
    <property type="nucleotide sequence ID" value="XM_019776076.1"/>
</dbReference>